<evidence type="ECO:0000256" key="1">
    <source>
        <dbReference type="SAM" id="MobiDB-lite"/>
    </source>
</evidence>
<sequence length="1354" mass="147377">MISLLGTLIRVSRTATGLDQAELARAMGVGQQTVSAWERGRSRPRQSQLPGLCSVLGLSLDDATAAGSYEVDAANATHNLVLTLPFENLSDEAFEAFIRDLSARRYPDRTATRNGSTGHKQFGVDVFIDGGGERIGVQCKRHKTFGPEDIRAAVAEVTAEAKITSGTIALSRKTATPAARLEMQDHPGWRLWDGEDLSALVRQLPRRDALALVDTYFRGMREPFLGVREPSPWLTPDEYDSALAGRLGVDRNFELVGRENELTRLIDLSAALEERIILIGRGGIGKSRLLRAFARSDVGRPVVFASRGSIAPETYEALPEGAPVVVIDDAMDFEFDVRALELGVRRTRPDATLVMSTRPRATPQLHAALDLSDPEAARISITLDDLPIDAAESLAREALGELASDTRVEGLARVGYDCPFMIVLGAHLIREGVLTDRDLVTQNELRQQILTRFTDIVIRGSNADARIAVLQAIAAVQPANLTDSSFLDVIASVSNIDEARVLDVVDELDDLGLVLRRSQTVRVVPDLLGDAILERALVSRSGLDKRFAIRLADEARGLALSHALRNVSVIDWQRRAQGPSELADTLWSALAEHALTLPNSARISLAKRVASVAAIYPGRALDLADLLLASPAPDEEDPFSGIWGPPRGFTTAEVARALAPLIAHAGSDVDHLSRSMRLLVEIGGPDPRRENQNPEHAMRLLRELGQFHPRRTVRFNRIYVDTVAELLAEPELKPRASQLVSLLSAVMARDIVVTESRGWNLSIVRHDIDLDVVSDVRSAAITIAISALESNDKSAYAATEVLEKGLMSNHRSDDVTEEFTTIMGGLSSVLSDASRPAGLRLAAYRALGWHATYGEGARRSAARAARRKLAADDDLLLARVTRGGFHTDEDDEDEAQSVKGGGEGTESPAVARYHRSAAQLERAIQDLSRRWNSTLSPEQILTRLRDAMDNALNERERFTPPQRLLQLMFVSNSDLARAALTPRTPASPADDCIVEAAISACFASDYPDLLSIVMVKIAQGEQPAAMVASAVGGTRSPLTIGQLRVVDALLTTKHPAVYSSLLATARWREELDPEVVLAILHAAPIETNSAVAAAAASVLTGGATVPWAHLSADERAVFMDRFAQTPSLDADDFGELMTRQIAIDPYAALAFLQRRIDRQEDGPDGYDALPYLESMPFSFRASPDLPGLIRNHINWLLEDAPHRRGHDGLDVLQRMFVGYEEDVQAALLSLIQTQQPDRVDLARAVLNGAPRDFVLRAPSFVARAIEAASALPGSLKRAVILGLHGSAEYGSHSRAVGTDDPEEVALRAGAERLALKFDAASEVRRFYDEVAARATARIASERQDDASLRNPRRW</sequence>
<proteinExistence type="predicted"/>
<dbReference type="Proteomes" id="UP000008975">
    <property type="component" value="Chromosome"/>
</dbReference>
<evidence type="ECO:0000313" key="4">
    <source>
        <dbReference type="Proteomes" id="UP000008975"/>
    </source>
</evidence>
<dbReference type="RefSeq" id="WP_013586120.1">
    <property type="nucleotide sequence ID" value="NC_015125.1"/>
</dbReference>
<dbReference type="eggNOG" id="COG1476">
    <property type="taxonomic scope" value="Bacteria"/>
</dbReference>
<protein>
    <recommendedName>
        <fullName evidence="2">HTH cro/C1-type domain-containing protein</fullName>
    </recommendedName>
</protein>
<reference evidence="3 4" key="1">
    <citation type="journal article" date="2011" name="J. Bacteriol.">
        <title>Genome sequence of Microbacterium testaceum StLB037, an N-acylhomoserine lactone-degrading bacterium isolated from potato leaves.</title>
        <authorList>
            <person name="Morohoshi T."/>
            <person name="Wang W.-Z."/>
            <person name="Someya N."/>
            <person name="Ikeda T."/>
        </authorList>
    </citation>
    <scope>NUCLEOTIDE SEQUENCE [LARGE SCALE GENOMIC DNA]</scope>
    <source>
        <strain evidence="3 4">StLB037</strain>
    </source>
</reference>
<dbReference type="SUPFAM" id="SSF52540">
    <property type="entry name" value="P-loop containing nucleoside triphosphate hydrolases"/>
    <property type="match status" value="1"/>
</dbReference>
<gene>
    <name evidence="3" type="ordered locus">MTES_3033</name>
</gene>
<dbReference type="SMART" id="SM00530">
    <property type="entry name" value="HTH_XRE"/>
    <property type="match status" value="1"/>
</dbReference>
<dbReference type="SUPFAM" id="SSF47413">
    <property type="entry name" value="lambda repressor-like DNA-binding domains"/>
    <property type="match status" value="1"/>
</dbReference>
<dbReference type="Gene3D" id="1.10.260.40">
    <property type="entry name" value="lambda repressor-like DNA-binding domains"/>
    <property type="match status" value="1"/>
</dbReference>
<dbReference type="InterPro" id="IPR027417">
    <property type="entry name" value="P-loop_NTPase"/>
</dbReference>
<organism evidence="3 4">
    <name type="scientific">Microbacterium testaceum (strain StLB037)</name>
    <dbReference type="NCBI Taxonomy" id="979556"/>
    <lineage>
        <taxon>Bacteria</taxon>
        <taxon>Bacillati</taxon>
        <taxon>Actinomycetota</taxon>
        <taxon>Actinomycetes</taxon>
        <taxon>Micrococcales</taxon>
        <taxon>Microbacteriaceae</taxon>
        <taxon>Microbacterium</taxon>
    </lineage>
</organism>
<dbReference type="EMBL" id="AP012052">
    <property type="protein sequence ID" value="BAJ75997.1"/>
    <property type="molecule type" value="Genomic_DNA"/>
</dbReference>
<reference key="2">
    <citation type="submission" date="2011-02" db="EMBL/GenBank/DDBJ databases">
        <title>Genome sequence of Microbacterium testaceum StLB037.</title>
        <authorList>
            <person name="Morohoshi T."/>
            <person name="Wang W.Z."/>
            <person name="Someya N."/>
            <person name="Ikeda T."/>
        </authorList>
    </citation>
    <scope>NUCLEOTIDE SEQUENCE</scope>
    <source>
        <strain>StLB037</strain>
    </source>
</reference>
<evidence type="ECO:0000313" key="3">
    <source>
        <dbReference type="EMBL" id="BAJ75997.1"/>
    </source>
</evidence>
<dbReference type="HOGENOM" id="CLU_005558_0_0_11"/>
<dbReference type="Pfam" id="PF01381">
    <property type="entry name" value="HTH_3"/>
    <property type="match status" value="1"/>
</dbReference>
<dbReference type="InterPro" id="IPR007560">
    <property type="entry name" value="Restrct_endonuc_IV_Mrr"/>
</dbReference>
<evidence type="ECO:0000259" key="2">
    <source>
        <dbReference type="PROSITE" id="PS50943"/>
    </source>
</evidence>
<dbReference type="GO" id="GO:0004519">
    <property type="term" value="F:endonuclease activity"/>
    <property type="evidence" value="ECO:0007669"/>
    <property type="project" value="InterPro"/>
</dbReference>
<name>E8NBE0_MICTS</name>
<accession>E8NBE0</accession>
<feature type="domain" description="HTH cro/C1-type" evidence="2">
    <location>
        <begin position="9"/>
        <end position="63"/>
    </location>
</feature>
<dbReference type="KEGG" id="mts:MTES_3033"/>
<dbReference type="Pfam" id="PF04471">
    <property type="entry name" value="Mrr_cat"/>
    <property type="match status" value="1"/>
</dbReference>
<dbReference type="InterPro" id="IPR010982">
    <property type="entry name" value="Lambda_DNA-bd_dom_sf"/>
</dbReference>
<feature type="region of interest" description="Disordered" evidence="1">
    <location>
        <begin position="884"/>
        <end position="909"/>
    </location>
</feature>
<dbReference type="GO" id="GO:0003677">
    <property type="term" value="F:DNA binding"/>
    <property type="evidence" value="ECO:0007669"/>
    <property type="project" value="InterPro"/>
</dbReference>
<dbReference type="CDD" id="cd00093">
    <property type="entry name" value="HTH_XRE"/>
    <property type="match status" value="1"/>
</dbReference>
<dbReference type="GO" id="GO:0009307">
    <property type="term" value="P:DNA restriction-modification system"/>
    <property type="evidence" value="ECO:0007669"/>
    <property type="project" value="InterPro"/>
</dbReference>
<dbReference type="PROSITE" id="PS50943">
    <property type="entry name" value="HTH_CROC1"/>
    <property type="match status" value="1"/>
</dbReference>
<dbReference type="InterPro" id="IPR001387">
    <property type="entry name" value="Cro/C1-type_HTH"/>
</dbReference>